<protein>
    <recommendedName>
        <fullName evidence="1">DUF397 domain-containing protein</fullName>
    </recommendedName>
</protein>
<organism evidence="2 3">
    <name type="scientific">Kibdelosporangium banguiense</name>
    <dbReference type="NCBI Taxonomy" id="1365924"/>
    <lineage>
        <taxon>Bacteria</taxon>
        <taxon>Bacillati</taxon>
        <taxon>Actinomycetota</taxon>
        <taxon>Actinomycetes</taxon>
        <taxon>Pseudonocardiales</taxon>
        <taxon>Pseudonocardiaceae</taxon>
        <taxon>Kibdelosporangium</taxon>
    </lineage>
</organism>
<proteinExistence type="predicted"/>
<accession>A0ABS4TIT3</accession>
<dbReference type="Proteomes" id="UP001519332">
    <property type="component" value="Unassembled WGS sequence"/>
</dbReference>
<comment type="caution">
    <text evidence="2">The sequence shown here is derived from an EMBL/GenBank/DDBJ whole genome shotgun (WGS) entry which is preliminary data.</text>
</comment>
<keyword evidence="3" id="KW-1185">Reference proteome</keyword>
<dbReference type="Pfam" id="PF04149">
    <property type="entry name" value="DUF397"/>
    <property type="match status" value="1"/>
</dbReference>
<sequence length="54" mass="6101">MEAKRWKKSTRTEGENNCVELPHTLDEIRDSKNRSVTLVVPQAAVVSLLRSLGH</sequence>
<evidence type="ECO:0000313" key="3">
    <source>
        <dbReference type="Proteomes" id="UP001519332"/>
    </source>
</evidence>
<evidence type="ECO:0000259" key="1">
    <source>
        <dbReference type="Pfam" id="PF04149"/>
    </source>
</evidence>
<feature type="domain" description="DUF397" evidence="1">
    <location>
        <begin position="5"/>
        <end position="51"/>
    </location>
</feature>
<dbReference type="RefSeq" id="WP_209640610.1">
    <property type="nucleotide sequence ID" value="NZ_JAGINW010000001.1"/>
</dbReference>
<gene>
    <name evidence="2" type="ORF">JOF56_004126</name>
</gene>
<name>A0ABS4TIT3_9PSEU</name>
<evidence type="ECO:0000313" key="2">
    <source>
        <dbReference type="EMBL" id="MBP2323741.1"/>
    </source>
</evidence>
<dbReference type="EMBL" id="JAGINW010000001">
    <property type="protein sequence ID" value="MBP2323741.1"/>
    <property type="molecule type" value="Genomic_DNA"/>
</dbReference>
<dbReference type="InterPro" id="IPR007278">
    <property type="entry name" value="DUF397"/>
</dbReference>
<reference evidence="2 3" key="1">
    <citation type="submission" date="2021-03" db="EMBL/GenBank/DDBJ databases">
        <title>Sequencing the genomes of 1000 actinobacteria strains.</title>
        <authorList>
            <person name="Klenk H.-P."/>
        </authorList>
    </citation>
    <scope>NUCLEOTIDE SEQUENCE [LARGE SCALE GENOMIC DNA]</scope>
    <source>
        <strain evidence="2 3">DSM 46670</strain>
    </source>
</reference>